<dbReference type="EMBL" id="DF236956">
    <property type="protein sequence ID" value="GAQ78058.1"/>
    <property type="molecule type" value="Genomic_DNA"/>
</dbReference>
<dbReference type="Proteomes" id="UP000054558">
    <property type="component" value="Unassembled WGS sequence"/>
</dbReference>
<dbReference type="GO" id="GO:0046677">
    <property type="term" value="P:response to antibiotic"/>
    <property type="evidence" value="ECO:0007669"/>
    <property type="project" value="InterPro"/>
</dbReference>
<evidence type="ECO:0008006" key="4">
    <source>
        <dbReference type="Google" id="ProtNLM"/>
    </source>
</evidence>
<dbReference type="AlphaFoldDB" id="A0A1Y1HQE4"/>
<gene>
    <name evidence="2" type="ORF">KFL_000070280</name>
</gene>
<proteinExistence type="predicted"/>
<dbReference type="OrthoDB" id="413649at2759"/>
<dbReference type="InterPro" id="IPR014622">
    <property type="entry name" value="UCP036794_erythomycin"/>
</dbReference>
<evidence type="ECO:0000313" key="2">
    <source>
        <dbReference type="EMBL" id="GAQ78058.1"/>
    </source>
</evidence>
<dbReference type="OMA" id="MAKASHY"/>
<dbReference type="Pfam" id="PF05139">
    <property type="entry name" value="Erythro_esteras"/>
    <property type="match status" value="1"/>
</dbReference>
<dbReference type="PIRSF" id="PIRSF036794">
    <property type="entry name" value="UCP_erythr_ester"/>
    <property type="match status" value="1"/>
</dbReference>
<dbReference type="InterPro" id="IPR052036">
    <property type="entry name" value="Hydrolase/PRTase-associated"/>
</dbReference>
<dbReference type="Gene3D" id="3.40.1660.10">
    <property type="entry name" value="EreA-like (biosynthetic domain)"/>
    <property type="match status" value="1"/>
</dbReference>
<evidence type="ECO:0000313" key="3">
    <source>
        <dbReference type="Proteomes" id="UP000054558"/>
    </source>
</evidence>
<sequence length="485" mass="55408">MNGTDKPAQGHEVKRRAIERGKRAESPAEQKVNLGKIRPHALELSGDPEQQYDMLLRHIGEAEVVMIGEATHGTHEFYEERARITKRLVEEKGFTMVVCEADLVDMDHVNRYIRGRSPKENAAAALSGFRRYPLWIFRNTAVADFVEWAKQHNEQVISKHKPSRRAVSLHGFDLQGLYKSLEVVIQYLEKRDPQAAKLARQRYARFYQFAPDPHDYGLGTSAGGSSDSCQHDCARMLAELRELGPETRAPGGDKHRHRCQDDAYFFALQNAVVVQDSEAYYRTLYESYETAWNVRDRHMFNALVALKDHCEALCGRPCKVVVWAHNCHVSDARATEIAWDWGQINLGQLVKEKYGEKAFSIAFSTYSGSLTAAPAWGEAGRRVQLPPAMAGCQEDVFHQLSLPRFLLDSSRAEPQDLELMKRSIGLVYREDSEETYNYYRVKVFQQYDRMIFIDQTRAVEPLDEESVSNRIGKDDEMPQTYPLGV</sequence>
<keyword evidence="3" id="KW-1185">Reference proteome</keyword>
<dbReference type="Gene3D" id="1.20.1440.30">
    <property type="entry name" value="Biosynthetic Protein domain"/>
    <property type="match status" value="1"/>
</dbReference>
<feature type="compositionally biased region" description="Basic and acidic residues" evidence="1">
    <location>
        <begin position="8"/>
        <end position="28"/>
    </location>
</feature>
<organism evidence="2 3">
    <name type="scientific">Klebsormidium nitens</name>
    <name type="common">Green alga</name>
    <name type="synonym">Ulothrix nitens</name>
    <dbReference type="NCBI Taxonomy" id="105231"/>
    <lineage>
        <taxon>Eukaryota</taxon>
        <taxon>Viridiplantae</taxon>
        <taxon>Streptophyta</taxon>
        <taxon>Klebsormidiophyceae</taxon>
        <taxon>Klebsormidiales</taxon>
        <taxon>Klebsormidiaceae</taxon>
        <taxon>Klebsormidium</taxon>
    </lineage>
</organism>
<dbReference type="CDD" id="cd14728">
    <property type="entry name" value="Ere-like"/>
    <property type="match status" value="1"/>
</dbReference>
<dbReference type="PANTHER" id="PTHR31299:SF0">
    <property type="entry name" value="ESTERASE, PUTATIVE (AFU_ORTHOLOGUE AFUA_1G05850)-RELATED"/>
    <property type="match status" value="1"/>
</dbReference>
<dbReference type="Gene3D" id="3.30.1870.10">
    <property type="entry name" value="EreA-like, domain 2"/>
    <property type="match status" value="1"/>
</dbReference>
<feature type="region of interest" description="Disordered" evidence="1">
    <location>
        <begin position="1"/>
        <end position="34"/>
    </location>
</feature>
<dbReference type="PANTHER" id="PTHR31299">
    <property type="entry name" value="ESTERASE, PUTATIVE (AFU_ORTHOLOGUE AFUA_1G05850)-RELATED"/>
    <property type="match status" value="1"/>
</dbReference>
<protein>
    <recommendedName>
        <fullName evidence="4">Erythromycin esterase</fullName>
    </recommendedName>
</protein>
<name>A0A1Y1HQE4_KLENI</name>
<reference evidence="2 3" key="1">
    <citation type="journal article" date="2014" name="Nat. Commun.">
        <title>Klebsormidium flaccidum genome reveals primary factors for plant terrestrial adaptation.</title>
        <authorList>
            <person name="Hori K."/>
            <person name="Maruyama F."/>
            <person name="Fujisawa T."/>
            <person name="Togashi T."/>
            <person name="Yamamoto N."/>
            <person name="Seo M."/>
            <person name="Sato S."/>
            <person name="Yamada T."/>
            <person name="Mori H."/>
            <person name="Tajima N."/>
            <person name="Moriyama T."/>
            <person name="Ikeuchi M."/>
            <person name="Watanabe M."/>
            <person name="Wada H."/>
            <person name="Kobayashi K."/>
            <person name="Saito M."/>
            <person name="Masuda T."/>
            <person name="Sasaki-Sekimoto Y."/>
            <person name="Mashiguchi K."/>
            <person name="Awai K."/>
            <person name="Shimojima M."/>
            <person name="Masuda S."/>
            <person name="Iwai M."/>
            <person name="Nobusawa T."/>
            <person name="Narise T."/>
            <person name="Kondo S."/>
            <person name="Saito H."/>
            <person name="Sato R."/>
            <person name="Murakawa M."/>
            <person name="Ihara Y."/>
            <person name="Oshima-Yamada Y."/>
            <person name="Ohtaka K."/>
            <person name="Satoh M."/>
            <person name="Sonobe K."/>
            <person name="Ishii M."/>
            <person name="Ohtani R."/>
            <person name="Kanamori-Sato M."/>
            <person name="Honoki R."/>
            <person name="Miyazaki D."/>
            <person name="Mochizuki H."/>
            <person name="Umetsu J."/>
            <person name="Higashi K."/>
            <person name="Shibata D."/>
            <person name="Kamiya Y."/>
            <person name="Sato N."/>
            <person name="Nakamura Y."/>
            <person name="Tabata S."/>
            <person name="Ida S."/>
            <person name="Kurokawa K."/>
            <person name="Ohta H."/>
        </authorList>
    </citation>
    <scope>NUCLEOTIDE SEQUENCE [LARGE SCALE GENOMIC DNA]</scope>
    <source>
        <strain evidence="2 3">NIES-2285</strain>
    </source>
</reference>
<dbReference type="InterPro" id="IPR007815">
    <property type="entry name" value="Emycin_Estase"/>
</dbReference>
<accession>A0A1Y1HQE4</accession>
<dbReference type="SUPFAM" id="SSF159501">
    <property type="entry name" value="EreA/ChaN-like"/>
    <property type="match status" value="1"/>
</dbReference>
<evidence type="ECO:0000256" key="1">
    <source>
        <dbReference type="SAM" id="MobiDB-lite"/>
    </source>
</evidence>